<evidence type="ECO:0000256" key="6">
    <source>
        <dbReference type="ARBA" id="ARBA00022840"/>
    </source>
</evidence>
<keyword evidence="4" id="KW-0410">Iron transport</keyword>
<dbReference type="PANTHER" id="PTHR42781:SF4">
    <property type="entry name" value="SPERMIDINE_PUTRESCINE IMPORT ATP-BINDING PROTEIN POTA"/>
    <property type="match status" value="1"/>
</dbReference>
<dbReference type="GO" id="GO:0005524">
    <property type="term" value="F:ATP binding"/>
    <property type="evidence" value="ECO:0007669"/>
    <property type="project" value="UniProtKB-KW"/>
</dbReference>
<evidence type="ECO:0000256" key="2">
    <source>
        <dbReference type="ARBA" id="ARBA00022448"/>
    </source>
</evidence>
<evidence type="ECO:0000259" key="10">
    <source>
        <dbReference type="PROSITE" id="PS50893"/>
    </source>
</evidence>
<dbReference type="Pfam" id="PF00005">
    <property type="entry name" value="ABC_tran"/>
    <property type="match status" value="1"/>
</dbReference>
<comment type="similarity">
    <text evidence="1">Belongs to the ABC transporter superfamily.</text>
</comment>
<evidence type="ECO:0000313" key="11">
    <source>
        <dbReference type="EMBL" id="MFD2648887.1"/>
    </source>
</evidence>
<dbReference type="SUPFAM" id="SSF52540">
    <property type="entry name" value="P-loop containing nucleoside triphosphate hydrolases"/>
    <property type="match status" value="1"/>
</dbReference>
<reference evidence="12" key="1">
    <citation type="journal article" date="2019" name="Int. J. Syst. Evol. Microbiol.">
        <title>The Global Catalogue of Microorganisms (GCM) 10K type strain sequencing project: providing services to taxonomists for standard genome sequencing and annotation.</title>
        <authorList>
            <consortium name="The Broad Institute Genomics Platform"/>
            <consortium name="The Broad Institute Genome Sequencing Center for Infectious Disease"/>
            <person name="Wu L."/>
            <person name="Ma J."/>
        </authorList>
    </citation>
    <scope>NUCLEOTIDE SEQUENCE [LARGE SCALE GENOMIC DNA]</scope>
    <source>
        <strain evidence="12">CCM 7427</strain>
    </source>
</reference>
<evidence type="ECO:0000256" key="5">
    <source>
        <dbReference type="ARBA" id="ARBA00022741"/>
    </source>
</evidence>
<protein>
    <submittedName>
        <fullName evidence="11">ABC transporter ATP-binding protein</fullName>
    </submittedName>
</protein>
<keyword evidence="5" id="KW-0547">Nucleotide-binding</keyword>
<dbReference type="InterPro" id="IPR017871">
    <property type="entry name" value="ABC_transporter-like_CS"/>
</dbReference>
<dbReference type="InterPro" id="IPR027417">
    <property type="entry name" value="P-loop_NTPase"/>
</dbReference>
<evidence type="ECO:0000256" key="9">
    <source>
        <dbReference type="ARBA" id="ARBA00023136"/>
    </source>
</evidence>
<dbReference type="InterPro" id="IPR003439">
    <property type="entry name" value="ABC_transporter-like_ATP-bd"/>
</dbReference>
<feature type="domain" description="ABC transporter" evidence="10">
    <location>
        <begin position="4"/>
        <end position="235"/>
    </location>
</feature>
<evidence type="ECO:0000256" key="7">
    <source>
        <dbReference type="ARBA" id="ARBA00023004"/>
    </source>
</evidence>
<dbReference type="InterPro" id="IPR003593">
    <property type="entry name" value="AAA+_ATPase"/>
</dbReference>
<accession>A0ABW5QMB6</accession>
<evidence type="ECO:0000256" key="4">
    <source>
        <dbReference type="ARBA" id="ARBA00022496"/>
    </source>
</evidence>
<dbReference type="InterPro" id="IPR050093">
    <property type="entry name" value="ABC_SmlMolc_Importer"/>
</dbReference>
<organism evidence="11 12">
    <name type="scientific">Devosia albogilva</name>
    <dbReference type="NCBI Taxonomy" id="429726"/>
    <lineage>
        <taxon>Bacteria</taxon>
        <taxon>Pseudomonadati</taxon>
        <taxon>Pseudomonadota</taxon>
        <taxon>Alphaproteobacteria</taxon>
        <taxon>Hyphomicrobiales</taxon>
        <taxon>Devosiaceae</taxon>
        <taxon>Devosia</taxon>
    </lineage>
</organism>
<keyword evidence="3" id="KW-1003">Cell membrane</keyword>
<gene>
    <name evidence="11" type="ORF">ACFSX5_13940</name>
</gene>
<evidence type="ECO:0000313" key="12">
    <source>
        <dbReference type="Proteomes" id="UP001597521"/>
    </source>
</evidence>
<dbReference type="PROSITE" id="PS00211">
    <property type="entry name" value="ABC_TRANSPORTER_1"/>
    <property type="match status" value="1"/>
</dbReference>
<keyword evidence="7" id="KW-0408">Iron</keyword>
<sequence>MSVLSIRGLGKRFGTTWALRDLDLDVAQGSRTAVVGPSGSGKTTLLRLIAGFEAPDSGEINLDGQPIANADAGVPAHRRNIGLVMQEGALFPHLSVAENIRFGIRDQRDGARRVLELLDLVELDRGMADRQPHQLSGGQQQRVALARALARQPRLMLLDEPFSALDTGLRDQLRAATAAILASTGVATMLVTHDREEAMGFADQLVVLREGRLAQAGEPRDLYLAPVDALVAEFLGPSIILAATVSDGRAHCDLGSLPVAGGGSRGPCRILLRPEQIHLEAAATEPTSWRVDTVNWIGGMAHVSLTHPDRQAALQFPSGQYDLPAAGASCAVRLSGTAWILGN</sequence>
<dbReference type="InterPro" id="IPR013611">
    <property type="entry name" value="Transp-assoc_OB_typ2"/>
</dbReference>
<evidence type="ECO:0000256" key="8">
    <source>
        <dbReference type="ARBA" id="ARBA00023065"/>
    </source>
</evidence>
<dbReference type="InterPro" id="IPR015853">
    <property type="entry name" value="ABC_transpr_FbpC"/>
</dbReference>
<dbReference type="PROSITE" id="PS50893">
    <property type="entry name" value="ABC_TRANSPORTER_2"/>
    <property type="match status" value="1"/>
</dbReference>
<keyword evidence="8" id="KW-0406">Ion transport</keyword>
<name>A0ABW5QMB6_9HYPH</name>
<evidence type="ECO:0000256" key="3">
    <source>
        <dbReference type="ARBA" id="ARBA00022475"/>
    </source>
</evidence>
<proteinExistence type="inferred from homology"/>
<dbReference type="SMART" id="SM00382">
    <property type="entry name" value="AAA"/>
    <property type="match status" value="1"/>
</dbReference>
<dbReference type="EMBL" id="JBHUNP010000001">
    <property type="protein sequence ID" value="MFD2648887.1"/>
    <property type="molecule type" value="Genomic_DNA"/>
</dbReference>
<comment type="caution">
    <text evidence="11">The sequence shown here is derived from an EMBL/GenBank/DDBJ whole genome shotgun (WGS) entry which is preliminary data.</text>
</comment>
<dbReference type="Gene3D" id="2.40.50.450">
    <property type="match status" value="1"/>
</dbReference>
<dbReference type="Gene3D" id="3.40.50.300">
    <property type="entry name" value="P-loop containing nucleotide triphosphate hydrolases"/>
    <property type="match status" value="1"/>
</dbReference>
<dbReference type="Proteomes" id="UP001597521">
    <property type="component" value="Unassembled WGS sequence"/>
</dbReference>
<keyword evidence="6 11" id="KW-0067">ATP-binding</keyword>
<evidence type="ECO:0000256" key="1">
    <source>
        <dbReference type="ARBA" id="ARBA00005417"/>
    </source>
</evidence>
<dbReference type="RefSeq" id="WP_386834231.1">
    <property type="nucleotide sequence ID" value="NZ_JBHUNP010000001.1"/>
</dbReference>
<keyword evidence="12" id="KW-1185">Reference proteome</keyword>
<dbReference type="CDD" id="cd03259">
    <property type="entry name" value="ABC_Carb_Solutes_like"/>
    <property type="match status" value="1"/>
</dbReference>
<dbReference type="Pfam" id="PF08402">
    <property type="entry name" value="TOBE_2"/>
    <property type="match status" value="1"/>
</dbReference>
<dbReference type="PANTHER" id="PTHR42781">
    <property type="entry name" value="SPERMIDINE/PUTRESCINE IMPORT ATP-BINDING PROTEIN POTA"/>
    <property type="match status" value="1"/>
</dbReference>
<keyword evidence="9" id="KW-0472">Membrane</keyword>
<keyword evidence="2" id="KW-0813">Transport</keyword>